<keyword evidence="2" id="KW-1185">Reference proteome</keyword>
<comment type="caution">
    <text evidence="1">The sequence shown here is derived from an EMBL/GenBank/DDBJ whole genome shotgun (WGS) entry which is preliminary data.</text>
</comment>
<reference evidence="1" key="2">
    <citation type="journal article" date="2020" name="Nat. Commun.">
        <title>Large-scale genome sequencing of mycorrhizal fungi provides insights into the early evolution of symbiotic traits.</title>
        <authorList>
            <person name="Miyauchi S."/>
            <person name="Kiss E."/>
            <person name="Kuo A."/>
            <person name="Drula E."/>
            <person name="Kohler A."/>
            <person name="Sanchez-Garcia M."/>
            <person name="Morin E."/>
            <person name="Andreopoulos B."/>
            <person name="Barry K.W."/>
            <person name="Bonito G."/>
            <person name="Buee M."/>
            <person name="Carver A."/>
            <person name="Chen C."/>
            <person name="Cichocki N."/>
            <person name="Clum A."/>
            <person name="Culley D."/>
            <person name="Crous P.W."/>
            <person name="Fauchery L."/>
            <person name="Girlanda M."/>
            <person name="Hayes R.D."/>
            <person name="Keri Z."/>
            <person name="LaButti K."/>
            <person name="Lipzen A."/>
            <person name="Lombard V."/>
            <person name="Magnuson J."/>
            <person name="Maillard F."/>
            <person name="Murat C."/>
            <person name="Nolan M."/>
            <person name="Ohm R.A."/>
            <person name="Pangilinan J."/>
            <person name="Pereira M.F."/>
            <person name="Perotto S."/>
            <person name="Peter M."/>
            <person name="Pfister S."/>
            <person name="Riley R."/>
            <person name="Sitrit Y."/>
            <person name="Stielow J.B."/>
            <person name="Szollosi G."/>
            <person name="Zifcakova L."/>
            <person name="Stursova M."/>
            <person name="Spatafora J.W."/>
            <person name="Tedersoo L."/>
            <person name="Vaario L.M."/>
            <person name="Yamada A."/>
            <person name="Yan M."/>
            <person name="Wang P."/>
            <person name="Xu J."/>
            <person name="Bruns T."/>
            <person name="Baldrian P."/>
            <person name="Vilgalys R."/>
            <person name="Dunand C."/>
            <person name="Henrissat B."/>
            <person name="Grigoriev I.V."/>
            <person name="Hibbett D."/>
            <person name="Nagy L.G."/>
            <person name="Martin F.M."/>
        </authorList>
    </citation>
    <scope>NUCLEOTIDE SEQUENCE</scope>
    <source>
        <strain evidence="1">P2</strain>
    </source>
</reference>
<evidence type="ECO:0000313" key="2">
    <source>
        <dbReference type="Proteomes" id="UP000886501"/>
    </source>
</evidence>
<protein>
    <submittedName>
        <fullName evidence="1">Uncharacterized protein</fullName>
    </submittedName>
</protein>
<feature type="non-terminal residue" evidence="1">
    <location>
        <position position="1"/>
    </location>
</feature>
<organism evidence="1 2">
    <name type="scientific">Thelephora ganbajun</name>
    <name type="common">Ganba fungus</name>
    <dbReference type="NCBI Taxonomy" id="370292"/>
    <lineage>
        <taxon>Eukaryota</taxon>
        <taxon>Fungi</taxon>
        <taxon>Dikarya</taxon>
        <taxon>Basidiomycota</taxon>
        <taxon>Agaricomycotina</taxon>
        <taxon>Agaricomycetes</taxon>
        <taxon>Thelephorales</taxon>
        <taxon>Thelephoraceae</taxon>
        <taxon>Thelephora</taxon>
    </lineage>
</organism>
<dbReference type="Proteomes" id="UP000886501">
    <property type="component" value="Unassembled WGS sequence"/>
</dbReference>
<feature type="non-terminal residue" evidence="1">
    <location>
        <position position="60"/>
    </location>
</feature>
<gene>
    <name evidence="1" type="ORF">BDM02DRAFT_3079779</name>
</gene>
<accession>A0ACB6ZB62</accession>
<dbReference type="EMBL" id="MU118048">
    <property type="protein sequence ID" value="KAF9646787.1"/>
    <property type="molecule type" value="Genomic_DNA"/>
</dbReference>
<name>A0ACB6ZB62_THEGA</name>
<reference evidence="1" key="1">
    <citation type="submission" date="2019-10" db="EMBL/GenBank/DDBJ databases">
        <authorList>
            <consortium name="DOE Joint Genome Institute"/>
            <person name="Kuo A."/>
            <person name="Miyauchi S."/>
            <person name="Kiss E."/>
            <person name="Drula E."/>
            <person name="Kohler A."/>
            <person name="Sanchez-Garcia M."/>
            <person name="Andreopoulos B."/>
            <person name="Barry K.W."/>
            <person name="Bonito G."/>
            <person name="Buee M."/>
            <person name="Carver A."/>
            <person name="Chen C."/>
            <person name="Cichocki N."/>
            <person name="Clum A."/>
            <person name="Culley D."/>
            <person name="Crous P.W."/>
            <person name="Fauchery L."/>
            <person name="Girlanda M."/>
            <person name="Hayes R."/>
            <person name="Keri Z."/>
            <person name="Labutti K."/>
            <person name="Lipzen A."/>
            <person name="Lombard V."/>
            <person name="Magnuson J."/>
            <person name="Maillard F."/>
            <person name="Morin E."/>
            <person name="Murat C."/>
            <person name="Nolan M."/>
            <person name="Ohm R."/>
            <person name="Pangilinan J."/>
            <person name="Pereira M."/>
            <person name="Perotto S."/>
            <person name="Peter M."/>
            <person name="Riley R."/>
            <person name="Sitrit Y."/>
            <person name="Stielow B."/>
            <person name="Szollosi G."/>
            <person name="Zifcakova L."/>
            <person name="Stursova M."/>
            <person name="Spatafora J.W."/>
            <person name="Tedersoo L."/>
            <person name="Vaario L.-M."/>
            <person name="Yamada A."/>
            <person name="Yan M."/>
            <person name="Wang P."/>
            <person name="Xu J."/>
            <person name="Bruns T."/>
            <person name="Baldrian P."/>
            <person name="Vilgalys R."/>
            <person name="Henrissat B."/>
            <person name="Grigoriev I.V."/>
            <person name="Hibbett D."/>
            <person name="Nagy L.G."/>
            <person name="Martin F.M."/>
        </authorList>
    </citation>
    <scope>NUCLEOTIDE SEQUENCE</scope>
    <source>
        <strain evidence="1">P2</strain>
    </source>
</reference>
<proteinExistence type="predicted"/>
<sequence>VKRRVQNLSGIVTWEHHMCVCGCVGFTGPLADLEYCPHPNCGEPCYDQKRLEESDGMLSI</sequence>
<evidence type="ECO:0000313" key="1">
    <source>
        <dbReference type="EMBL" id="KAF9646787.1"/>
    </source>
</evidence>